<feature type="compositionally biased region" description="Low complexity" evidence="1">
    <location>
        <begin position="279"/>
        <end position="331"/>
    </location>
</feature>
<feature type="compositionally biased region" description="Low complexity" evidence="1">
    <location>
        <begin position="166"/>
        <end position="259"/>
    </location>
</feature>
<dbReference type="AlphaFoldDB" id="A0A2P0HHU3"/>
<reference evidence="2 3" key="1">
    <citation type="journal article" date="2009" name="J. Bacteriol.">
        <title>The complete genome sequence of Bacillus anthracis Ames 'Ancestor'.</title>
        <authorList>
            <person name="Ravel J."/>
            <person name="Jiang L."/>
            <person name="Stanley S.T."/>
            <person name="Wilson M.R."/>
            <person name="Decker R.S."/>
            <person name="Read T.D."/>
            <person name="Worsham P."/>
            <person name="Keim P.S."/>
            <person name="Salzberg S.L."/>
            <person name="Fraser-Liggett C.M."/>
            <person name="Rasko D.A."/>
        </authorList>
    </citation>
    <scope>NUCLEOTIDE SEQUENCE [LARGE SCALE GENOMIC DNA]</scope>
    <source>
        <strain evidence="3">Ames ancestor</strain>
    </source>
</reference>
<feature type="region of interest" description="Disordered" evidence="1">
    <location>
        <begin position="159"/>
        <end position="344"/>
    </location>
</feature>
<dbReference type="GO" id="GO:0005615">
    <property type="term" value="C:extracellular space"/>
    <property type="evidence" value="ECO:0007669"/>
    <property type="project" value="TreeGrafter"/>
</dbReference>
<dbReference type="PANTHER" id="PTHR24023">
    <property type="entry name" value="COLLAGEN ALPHA"/>
    <property type="match status" value="1"/>
</dbReference>
<dbReference type="GO" id="GO:0030198">
    <property type="term" value="P:extracellular matrix organization"/>
    <property type="evidence" value="ECO:0007669"/>
    <property type="project" value="TreeGrafter"/>
</dbReference>
<accession>E9RCY6</accession>
<dbReference type="GO" id="GO:0030020">
    <property type="term" value="F:extracellular matrix structural constituent conferring tensile strength"/>
    <property type="evidence" value="ECO:0007669"/>
    <property type="project" value="TreeGrafter"/>
</dbReference>
<feature type="region of interest" description="Disordered" evidence="1">
    <location>
        <begin position="1"/>
        <end position="21"/>
    </location>
</feature>
<evidence type="ECO:0000313" key="3">
    <source>
        <dbReference type="Proteomes" id="UP000000594"/>
    </source>
</evidence>
<evidence type="ECO:0000313" key="2">
    <source>
        <dbReference type="EMBL" id="AAT32952.1"/>
    </source>
</evidence>
<dbReference type="NCBIfam" id="NF033147">
    <property type="entry name" value="GXX_rpt_CTERM"/>
    <property type="match status" value="1"/>
</dbReference>
<name>A0A2P0HHU3_BACAN</name>
<accession>A0A2P0HHU3</accession>
<dbReference type="OrthoDB" id="2870688at2"/>
<dbReference type="KEGG" id="bar:GBAA_3841"/>
<sequence>MSRYDDSQNKFSKPCFPSSAGRIPNTPSIPVTKAQLRTFRAIIIDLTKIIPKLFANPSPQNIEDLIDTLNLLSKFICSLDAASSLKAQGLAIIKNLITILKNPTFVASAVFIELQNLINYLLSITKLFRIDPCTLQELLKLIAALQTALVNSASFIQGPTGPTGPTGPAGATGATGPQGVQGPAGATGATGPQGVQGPAGATGATGPQGAQGPAGATGATGPQGAQGPAGATGATGPQGIQGPAGATGATGPQGVQGPTGATGIGVTGPTGPSGGPAGATGPQGPQGNTGATGPQGIQGPAGATGATGPQGAQGPAGATGATGPQGVQGPTGATGIGVTGPTGPSGPSFPVATIVVTNNIQQTVLQFNNFIFNTAINVNNIIFNGTDTVTVINAGIYVISVSISTTAPGCAPLGVGISINGAVATDNFSSNLIGDSLSFTTIETLTAGANISVQSTLNEITIPATGNTNIRLTVFRIA</sequence>
<gene>
    <name evidence="2" type="ordered locus">GBAA_3841</name>
</gene>
<accession>Q6KPA1</accession>
<dbReference type="OMA" id="NFPVATI"/>
<organism evidence="2 3">
    <name type="scientific">Bacillus anthracis</name>
    <name type="common">anthrax bacterium</name>
    <dbReference type="NCBI Taxonomy" id="1392"/>
    <lineage>
        <taxon>Bacteria</taxon>
        <taxon>Bacillati</taxon>
        <taxon>Bacillota</taxon>
        <taxon>Bacilli</taxon>
        <taxon>Bacillales</taxon>
        <taxon>Bacillaceae</taxon>
        <taxon>Bacillus</taxon>
        <taxon>Bacillus cereus group</taxon>
    </lineage>
</organism>
<feature type="compositionally biased region" description="Gly residues" evidence="1">
    <location>
        <begin position="260"/>
        <end position="278"/>
    </location>
</feature>
<protein>
    <recommendedName>
        <fullName evidence="4">Collagen-like protein</fullName>
    </recommendedName>
</protein>
<keyword evidence="3" id="KW-1185">Reference proteome</keyword>
<dbReference type="GO" id="GO:0031012">
    <property type="term" value="C:extracellular matrix"/>
    <property type="evidence" value="ECO:0007669"/>
    <property type="project" value="TreeGrafter"/>
</dbReference>
<dbReference type="PANTHER" id="PTHR24023:SF1095">
    <property type="entry name" value="EGF-LIKE DOMAIN-CONTAINING PROTEIN"/>
    <property type="match status" value="1"/>
</dbReference>
<proteinExistence type="predicted"/>
<dbReference type="InterPro" id="IPR050149">
    <property type="entry name" value="Collagen_superfamily"/>
</dbReference>
<dbReference type="Proteomes" id="UP000000594">
    <property type="component" value="Chromosome"/>
</dbReference>
<evidence type="ECO:0008006" key="4">
    <source>
        <dbReference type="Google" id="ProtNLM"/>
    </source>
</evidence>
<dbReference type="IntAct" id="A0A2P0HHU3">
    <property type="interactions" value="8"/>
</dbReference>
<dbReference type="EMBL" id="AE017334">
    <property type="protein sequence ID" value="AAT32952.1"/>
    <property type="molecule type" value="Genomic_DNA"/>
</dbReference>
<dbReference type="GeneID" id="45023540"/>
<dbReference type="InterPro" id="IPR048009">
    <property type="entry name" value="NGRR_dom"/>
</dbReference>
<accession>Q81WX2</accession>
<evidence type="ECO:0000256" key="1">
    <source>
        <dbReference type="SAM" id="MobiDB-lite"/>
    </source>
</evidence>
<dbReference type="Pfam" id="PF01391">
    <property type="entry name" value="Collagen"/>
    <property type="match status" value="1"/>
</dbReference>
<dbReference type="PATRIC" id="fig|1392.235.peg.2403"/>
<dbReference type="NCBIfam" id="NF033172">
    <property type="entry name" value="N_to_GlyXaaXaa"/>
    <property type="match status" value="1"/>
</dbReference>
<dbReference type="InterPro" id="IPR008160">
    <property type="entry name" value="Collagen"/>
</dbReference>
<dbReference type="RefSeq" id="WP_000092465.1">
    <property type="nucleotide sequence ID" value="NZ_AP014833.1"/>
</dbReference>